<evidence type="ECO:0000313" key="3">
    <source>
        <dbReference type="EMBL" id="MFD2413878.1"/>
    </source>
</evidence>
<keyword evidence="1" id="KW-1133">Transmembrane helix</keyword>
<organism evidence="3 4">
    <name type="scientific">Paenibacillus rhizoplanae</name>
    <dbReference type="NCBI Taxonomy" id="1917181"/>
    <lineage>
        <taxon>Bacteria</taxon>
        <taxon>Bacillati</taxon>
        <taxon>Bacillota</taxon>
        <taxon>Bacilli</taxon>
        <taxon>Bacillales</taxon>
        <taxon>Paenibacillaceae</taxon>
        <taxon>Paenibacillus</taxon>
    </lineage>
</organism>
<accession>A0ABW5FFX0</accession>
<comment type="caution">
    <text evidence="3">The sequence shown here is derived from an EMBL/GenBank/DDBJ whole genome shotgun (WGS) entry which is preliminary data.</text>
</comment>
<gene>
    <name evidence="3" type="ORF">ACFSX3_28825</name>
</gene>
<keyword evidence="1" id="KW-0812">Transmembrane</keyword>
<dbReference type="Proteomes" id="UP001597448">
    <property type="component" value="Unassembled WGS sequence"/>
</dbReference>
<feature type="transmembrane region" description="Helical" evidence="1">
    <location>
        <begin position="76"/>
        <end position="98"/>
    </location>
</feature>
<dbReference type="Pfam" id="PF09851">
    <property type="entry name" value="SHOCT"/>
    <property type="match status" value="1"/>
</dbReference>
<name>A0ABW5FFX0_9BACL</name>
<keyword evidence="4" id="KW-1185">Reference proteome</keyword>
<sequence>MTNEQHSTQGTMEVILTNAIKIPGVRVDRREFLAQQFAKYDSYGNMHTILDKGPLEAGINLSVIDKMAKTLIEKRTLLSTAASTAVGLPGGLAMAATIPADTLQFFGVVLRMSQELAYLYGRTDLWEEDPADSEHVTRELTLYLGVMFGVAGSASMMRMLTARISQQLLKKLPQQALTQTMYYPILKKISAYIGIKITKKTFAQGASKFVPVLGGLLSGGMTYFSMKPMGNRLREALSAASSDYSEAQFEQDYEKVKRSAEDEEINVIEGEFFDLGFDSKQEPVTSSAAGKENFSVADELLKFKQLLDMGAITQEEFDRKKSELLNG</sequence>
<evidence type="ECO:0000313" key="4">
    <source>
        <dbReference type="Proteomes" id="UP001597448"/>
    </source>
</evidence>
<protein>
    <submittedName>
        <fullName evidence="3">SHOCT domain-containing protein</fullName>
    </submittedName>
</protein>
<dbReference type="InterPro" id="IPR018649">
    <property type="entry name" value="SHOCT"/>
</dbReference>
<feature type="transmembrane region" description="Helical" evidence="1">
    <location>
        <begin position="140"/>
        <end position="161"/>
    </location>
</feature>
<evidence type="ECO:0000256" key="1">
    <source>
        <dbReference type="SAM" id="Phobius"/>
    </source>
</evidence>
<proteinExistence type="predicted"/>
<reference evidence="4" key="1">
    <citation type="journal article" date="2019" name="Int. J. Syst. Evol. Microbiol.">
        <title>The Global Catalogue of Microorganisms (GCM) 10K type strain sequencing project: providing services to taxonomists for standard genome sequencing and annotation.</title>
        <authorList>
            <consortium name="The Broad Institute Genomics Platform"/>
            <consortium name="The Broad Institute Genome Sequencing Center for Infectious Disease"/>
            <person name="Wu L."/>
            <person name="Ma J."/>
        </authorList>
    </citation>
    <scope>NUCLEOTIDE SEQUENCE [LARGE SCALE GENOMIC DNA]</scope>
    <source>
        <strain evidence="4">CCM 8725</strain>
    </source>
</reference>
<dbReference type="EMBL" id="JBHUKY010000078">
    <property type="protein sequence ID" value="MFD2413878.1"/>
    <property type="molecule type" value="Genomic_DNA"/>
</dbReference>
<dbReference type="RefSeq" id="WP_379313592.1">
    <property type="nucleotide sequence ID" value="NZ_JBHUKY010000078.1"/>
</dbReference>
<evidence type="ECO:0000259" key="2">
    <source>
        <dbReference type="Pfam" id="PF09851"/>
    </source>
</evidence>
<keyword evidence="1" id="KW-0472">Membrane</keyword>
<feature type="domain" description="SHOCT" evidence="2">
    <location>
        <begin position="298"/>
        <end position="325"/>
    </location>
</feature>